<keyword evidence="1" id="KW-0812">Transmembrane</keyword>
<feature type="transmembrane region" description="Helical" evidence="1">
    <location>
        <begin position="89"/>
        <end position="110"/>
    </location>
</feature>
<proteinExistence type="predicted"/>
<keyword evidence="4" id="KW-1185">Reference proteome</keyword>
<accession>A0A835H6B2</accession>
<evidence type="ECO:0000259" key="2">
    <source>
        <dbReference type="Pfam" id="PF14111"/>
    </source>
</evidence>
<dbReference type="InterPro" id="IPR040256">
    <property type="entry name" value="At4g02000-like"/>
</dbReference>
<dbReference type="Pfam" id="PF14111">
    <property type="entry name" value="DUF4283"/>
    <property type="match status" value="1"/>
</dbReference>
<keyword evidence="1" id="KW-0472">Membrane</keyword>
<dbReference type="AlphaFoldDB" id="A0A835H6B2"/>
<reference evidence="3 4" key="1">
    <citation type="submission" date="2020-10" db="EMBL/GenBank/DDBJ databases">
        <title>The Coptis chinensis genome and diversification of protoberbering-type alkaloids.</title>
        <authorList>
            <person name="Wang B."/>
            <person name="Shu S."/>
            <person name="Song C."/>
            <person name="Liu Y."/>
        </authorList>
    </citation>
    <scope>NUCLEOTIDE SEQUENCE [LARGE SCALE GENOMIC DNA]</scope>
    <source>
        <strain evidence="3">HL-2020</strain>
        <tissue evidence="3">Leaf</tissue>
    </source>
</reference>
<dbReference type="Proteomes" id="UP000631114">
    <property type="component" value="Unassembled WGS sequence"/>
</dbReference>
<keyword evidence="1" id="KW-1133">Transmembrane helix</keyword>
<feature type="domain" description="DUF4283" evidence="2">
    <location>
        <begin position="298"/>
        <end position="381"/>
    </location>
</feature>
<dbReference type="PANTHER" id="PTHR31286:SF180">
    <property type="entry name" value="OS10G0362600 PROTEIN"/>
    <property type="match status" value="1"/>
</dbReference>
<name>A0A835H6B2_9MAGN</name>
<feature type="transmembrane region" description="Helical" evidence="1">
    <location>
        <begin position="54"/>
        <end position="77"/>
    </location>
</feature>
<gene>
    <name evidence="3" type="ORF">IFM89_004073</name>
</gene>
<comment type="caution">
    <text evidence="3">The sequence shown here is derived from an EMBL/GenBank/DDBJ whole genome shotgun (WGS) entry which is preliminary data.</text>
</comment>
<dbReference type="InterPro" id="IPR025558">
    <property type="entry name" value="DUF4283"/>
</dbReference>
<organism evidence="3 4">
    <name type="scientific">Coptis chinensis</name>
    <dbReference type="NCBI Taxonomy" id="261450"/>
    <lineage>
        <taxon>Eukaryota</taxon>
        <taxon>Viridiplantae</taxon>
        <taxon>Streptophyta</taxon>
        <taxon>Embryophyta</taxon>
        <taxon>Tracheophyta</taxon>
        <taxon>Spermatophyta</taxon>
        <taxon>Magnoliopsida</taxon>
        <taxon>Ranunculales</taxon>
        <taxon>Ranunculaceae</taxon>
        <taxon>Coptidoideae</taxon>
        <taxon>Coptis</taxon>
    </lineage>
</organism>
<evidence type="ECO:0000256" key="1">
    <source>
        <dbReference type="SAM" id="Phobius"/>
    </source>
</evidence>
<evidence type="ECO:0000313" key="4">
    <source>
        <dbReference type="Proteomes" id="UP000631114"/>
    </source>
</evidence>
<dbReference type="PANTHER" id="PTHR31286">
    <property type="entry name" value="GLYCINE-RICH CELL WALL STRUCTURAL PROTEIN 1.8-LIKE"/>
    <property type="match status" value="1"/>
</dbReference>
<sequence>MIKDNKIFVWNDVQKWMDIHYQILKESNVDSTEIRTSQGLSHGINMYSYFEVSFLPSSFVSTVLSLPVFFLLSRNVLNGLVIVRHIKVSYYPIIVFCLSHLVLLILYYAILIVCQGKSFVDFVQMVPPIVYKIHQDISNSLFTEDQRISHTNNPDNKYLSRETIKAPGRSHLAPPYRTPPHTKNPNIKFNSATTHHSTKCNYPHSIFCTKSLIIAMQENPHEDLQNIQEDPKKYLQILQEDPKKYLHKYSYHRGTLYSMDGLVHTLSQSLYLGNTEADSREKNIVMDLPRSLLIQSQARWITSLIGRLLTDVEQNPNEILNAIRQKWKLKKKLDIVVVQGNLFILRFEKESDKIKILRHQPWQMLGYLLVLKPFSPDQVPNQTRFDTTPLWITFEGLHLEHQLPLFIERIATAAGRVLQVFPADNEPRDADGFRARVEVDLNHPLRQGRLVQTVDHGSVWISFH</sequence>
<dbReference type="EMBL" id="JADFTS010000008">
    <property type="protein sequence ID" value="KAF9591388.1"/>
    <property type="molecule type" value="Genomic_DNA"/>
</dbReference>
<evidence type="ECO:0000313" key="3">
    <source>
        <dbReference type="EMBL" id="KAF9591388.1"/>
    </source>
</evidence>
<protein>
    <recommendedName>
        <fullName evidence="2">DUF4283 domain-containing protein</fullName>
    </recommendedName>
</protein>
<dbReference type="OrthoDB" id="1112114at2759"/>